<name>A0A0F8L7U0_METMZ</name>
<dbReference type="Proteomes" id="UP000300067">
    <property type="component" value="Chromosome"/>
</dbReference>
<dbReference type="Gene3D" id="2.60.98.40">
    <property type="match status" value="2"/>
</dbReference>
<dbReference type="InterPro" id="IPR006457">
    <property type="entry name" value="S_layer-rel_Mac"/>
</dbReference>
<dbReference type="EMBL" id="CP029709">
    <property type="protein sequence ID" value="QCR16880.1"/>
    <property type="molecule type" value="Genomic_DNA"/>
</dbReference>
<dbReference type="EMBL" id="JJQD01000217">
    <property type="protein sequence ID" value="KKH22698.1"/>
    <property type="molecule type" value="Genomic_DNA"/>
</dbReference>
<dbReference type="PATRIC" id="fig|2209.49.peg.1672"/>
<keyword evidence="1" id="KW-0812">Transmembrane</keyword>
<evidence type="ECO:0000313" key="8">
    <source>
        <dbReference type="Proteomes" id="UP000034424"/>
    </source>
</evidence>
<dbReference type="EMBL" id="JJPM01000053">
    <property type="protein sequence ID" value="KKG79102.1"/>
    <property type="molecule type" value="Genomic_DNA"/>
</dbReference>
<gene>
    <name evidence="6" type="ORF">DKM28_13465</name>
    <name evidence="4" type="ORF">DU43_17270</name>
    <name evidence="5" type="ORF">DU58_07835</name>
    <name evidence="3" type="ORF">DU67_05305</name>
</gene>
<organism evidence="5 7">
    <name type="scientific">Methanosarcina mazei</name>
    <name type="common">Methanosarcina frisia</name>
    <dbReference type="NCBI Taxonomy" id="2209"/>
    <lineage>
        <taxon>Archaea</taxon>
        <taxon>Methanobacteriati</taxon>
        <taxon>Methanobacteriota</taxon>
        <taxon>Stenosarchaea group</taxon>
        <taxon>Methanomicrobia</taxon>
        <taxon>Methanosarcinales</taxon>
        <taxon>Methanosarcinaceae</taxon>
        <taxon>Methanosarcina</taxon>
    </lineage>
</organism>
<feature type="domain" description="S-layer family duplication" evidence="2">
    <location>
        <begin position="596"/>
        <end position="841"/>
    </location>
</feature>
<evidence type="ECO:0000313" key="5">
    <source>
        <dbReference type="EMBL" id="KKH22698.1"/>
    </source>
</evidence>
<keyword evidence="1" id="KW-0472">Membrane</keyword>
<accession>A0A0F8L7U0</accession>
<evidence type="ECO:0000313" key="3">
    <source>
        <dbReference type="EMBL" id="KKG68288.1"/>
    </source>
</evidence>
<evidence type="ECO:0000313" key="6">
    <source>
        <dbReference type="EMBL" id="QCR16880.1"/>
    </source>
</evidence>
<dbReference type="Pfam" id="PF07752">
    <property type="entry name" value="S-layer"/>
    <property type="match status" value="2"/>
</dbReference>
<dbReference type="Gene3D" id="2.60.40.4190">
    <property type="match status" value="2"/>
</dbReference>
<dbReference type="Gene3D" id="2.60.40.10">
    <property type="entry name" value="Immunoglobulins"/>
    <property type="match status" value="2"/>
</dbReference>
<evidence type="ECO:0000256" key="1">
    <source>
        <dbReference type="SAM" id="Phobius"/>
    </source>
</evidence>
<dbReference type="InterPro" id="IPR013783">
    <property type="entry name" value="Ig-like_fold"/>
</dbReference>
<dbReference type="NCBIfam" id="TIGR01567">
    <property type="entry name" value="S_layer_rel_Mac"/>
    <property type="match status" value="2"/>
</dbReference>
<dbReference type="EMBL" id="JJPL01000012">
    <property type="protein sequence ID" value="KKG68288.1"/>
    <property type="molecule type" value="Genomic_DNA"/>
</dbReference>
<sequence length="1164" mass="126225">MKKDGLQIFTAILVLGLLFCGTAGAVPIVIGEITPSQNSTVTGTVGATQTFTIPLNETASVIWTENSTSTTIPTGDGNIATLNHVIQTGSYQVTASIDGAGQIASWNVESTPGVPVITLSNPSSSSVSGNVGESRTFTATVEPAADMSWYLNGNFLYTNASVVESSYTNSSAVAGTYTLEVRAQNSNGAAEPKSWTWTVGSSTNGVPVEVNPSEGKVEVSQGETRNFYVNSTNSQNIKVEWFVNDETSSRKTQDGVTSSLYEFKESNSGSYTLKAVVTDPSGNYDAVTKTWNVTVQSKYYSSGNRIWDEGLGLSRTYTWNAQSYSGFYYDLDSGVSSEEMTIKDIGRNIDSGNIEYITRPTETDFEYKGWGSYQIIGFMAEKYFAGYNDNTTIESVDDVSLISDGVLAKILIDSDDKASAYSGDSFELEDGYALNIVEVDVNGNSVWVQLEKDGDVVDDNFISSGQDYVYETEVGEAEDVPIIIIHFGTVFAGTETSAVFIQGIFQVSDTYVELASGDSFGEMEVTSLSSNEIKMKNEDDISLDKGDTIDLMGKIQIQVADDSTLRFAPILDTSEEGIYELRGTVYDKDVDGDSLPTWTPLNFEGFYYSIDEGIGTEQLEIKELKDRTIPDGALVYTSRPQPVQFEHKSWGNFTVVGFMAKKYFAGYPEGAVGGKIDDVSLLSDSVLSEVLTDSDDKRSMYSGDSFELEEGYSLNILEVDINGNSVWVQLEKDGDVVDDDFITSGADYVYETELGEAEDIPVIIVHFGTVFAGTETSAVFIEGIFQISDEYIEINSGDTFDEMEITSVSSDSITMKNEDSIGLGEDETVDVMGDVKFKTADDKTLRFYPFVEVETESNSSRELKINLPGEVIIGDTINIEVTAADNPIEGITVKVNTTSLGKTNADGIVEYTAEEEGTFKITAEKDGYTTANKNMKVIPPKEKMSLNITPETVYVGDTITIEALKTVGGNPIENVNISIDGTAAGKTGSDGKFTYATEEVGKIKISATAEGFLEKSVDVDVKDYEAIFKFSNLVVDPIEVRAGKEAKITVDATNEGNAAGEYNVELFVNDTSVDSQQIALDVGESITLTFEHSEETPGEYSVKIADQETTYTVKEKSSALLYVLLGIILLLVGGIAYMFTKGGWTVATLQAKVDELVKSANLKK</sequence>
<dbReference type="SUPFAM" id="SSF49464">
    <property type="entry name" value="Carboxypeptidase regulatory domain-like"/>
    <property type="match status" value="1"/>
</dbReference>
<evidence type="ECO:0000313" key="7">
    <source>
        <dbReference type="Proteomes" id="UP000034227"/>
    </source>
</evidence>
<reference evidence="6 9" key="2">
    <citation type="submission" date="2018-05" db="EMBL/GenBank/DDBJ databases">
        <title>Methanosarcina gilichinskyana sp. nov., a novel methanogenic archaeon isolated from Holocene permafrost, North East Russia.</title>
        <authorList>
            <person name="Oshurkova V."/>
            <person name="Meer M."/>
            <person name="Bochkareva O."/>
            <person name="Shcherbakova V."/>
        </authorList>
    </citation>
    <scope>NUCLEOTIDE SEQUENCE [LARGE SCALE GENOMIC DNA]</scope>
    <source>
        <strain evidence="6 9">JL01</strain>
    </source>
</reference>
<reference evidence="7 8" key="1">
    <citation type="journal article" date="2015" name="ISME J.">
        <title>Genomic and phenotypic differentiation among Methanosarcina mazei populations from Columbia River sediment.</title>
        <authorList>
            <person name="Youngblut N.D."/>
            <person name="Wirth J.S."/>
            <person name="Henriksen J.R."/>
            <person name="Smith M."/>
            <person name="Simon H."/>
            <person name="Metcalf W.W."/>
            <person name="Whitaker R.J."/>
        </authorList>
    </citation>
    <scope>NUCLEOTIDE SEQUENCE [LARGE SCALE GENOMIC DNA]</scope>
    <source>
        <strain evidence="5 7">1.F.A.2.8</strain>
        <strain evidence="3 8">3.F.T.2.1</strain>
        <strain evidence="4">3.H.A.1A.1</strain>
    </source>
</reference>
<dbReference type="RefSeq" id="WP_048040513.1">
    <property type="nucleotide sequence ID" value="NZ_CP029709.1"/>
</dbReference>
<dbReference type="AlphaFoldDB" id="A0A0F8L7U0"/>
<dbReference type="InterPro" id="IPR008969">
    <property type="entry name" value="CarboxyPept-like_regulatory"/>
</dbReference>
<protein>
    <recommendedName>
        <fullName evidence="2">S-layer family duplication domain-containing protein</fullName>
    </recommendedName>
</protein>
<keyword evidence="1" id="KW-1133">Transmembrane helix</keyword>
<evidence type="ECO:0000259" key="2">
    <source>
        <dbReference type="Pfam" id="PF07752"/>
    </source>
</evidence>
<evidence type="ECO:0000313" key="4">
    <source>
        <dbReference type="EMBL" id="KKG79102.1"/>
    </source>
</evidence>
<feature type="transmembrane region" description="Helical" evidence="1">
    <location>
        <begin position="1119"/>
        <end position="1139"/>
    </location>
</feature>
<dbReference type="Proteomes" id="UP000034227">
    <property type="component" value="Unassembled WGS sequence"/>
</dbReference>
<dbReference type="Proteomes" id="UP000034424">
    <property type="component" value="Unassembled WGS sequence"/>
</dbReference>
<dbReference type="Gene3D" id="2.60.40.1120">
    <property type="entry name" value="Carboxypeptidase-like, regulatory domain"/>
    <property type="match status" value="2"/>
</dbReference>
<evidence type="ECO:0000313" key="9">
    <source>
        <dbReference type="Proteomes" id="UP000300067"/>
    </source>
</evidence>
<proteinExistence type="predicted"/>
<feature type="domain" description="S-layer family duplication" evidence="2">
    <location>
        <begin position="314"/>
        <end position="561"/>
    </location>
</feature>